<reference evidence="1 2" key="1">
    <citation type="submission" date="2014-04" db="EMBL/GenBank/DDBJ databases">
        <authorList>
            <consortium name="DOE Joint Genome Institute"/>
            <person name="Kuo A."/>
            <person name="Kohler A."/>
            <person name="Costa M.D."/>
            <person name="Nagy L.G."/>
            <person name="Floudas D."/>
            <person name="Copeland A."/>
            <person name="Barry K.W."/>
            <person name="Cichocki N."/>
            <person name="Veneault-Fourrey C."/>
            <person name="LaButti K."/>
            <person name="Lindquist E.A."/>
            <person name="Lipzen A."/>
            <person name="Lundell T."/>
            <person name="Morin E."/>
            <person name="Murat C."/>
            <person name="Sun H."/>
            <person name="Tunlid A."/>
            <person name="Henrissat B."/>
            <person name="Grigoriev I.V."/>
            <person name="Hibbett D.S."/>
            <person name="Martin F."/>
            <person name="Nordberg H.P."/>
            <person name="Cantor M.N."/>
            <person name="Hua S.X."/>
        </authorList>
    </citation>
    <scope>NUCLEOTIDE SEQUENCE [LARGE SCALE GENOMIC DNA]</scope>
    <source>
        <strain evidence="1 2">441</strain>
    </source>
</reference>
<sequence length="85" mass="9481">MLCGVIISCLSSIGVRPSTQVDSVAYERLPTDDTIFSRLQMRYAASWIEPPHQIGEIVVHRVAGLSRSPTYVDRDKYEEAEGNVV</sequence>
<evidence type="ECO:0000313" key="2">
    <source>
        <dbReference type="Proteomes" id="UP000054018"/>
    </source>
</evidence>
<dbReference type="HOGENOM" id="CLU_2513522_0_0_1"/>
<dbReference type="Proteomes" id="UP000054018">
    <property type="component" value="Unassembled WGS sequence"/>
</dbReference>
<keyword evidence="2" id="KW-1185">Reference proteome</keyword>
<protein>
    <submittedName>
        <fullName evidence="1">Uncharacterized protein</fullName>
    </submittedName>
</protein>
<proteinExistence type="predicted"/>
<gene>
    <name evidence="1" type="ORF">PISMIDRAFT_594309</name>
</gene>
<evidence type="ECO:0000313" key="1">
    <source>
        <dbReference type="EMBL" id="KIK10659.1"/>
    </source>
</evidence>
<organism evidence="1 2">
    <name type="scientific">Pisolithus microcarpus 441</name>
    <dbReference type="NCBI Taxonomy" id="765257"/>
    <lineage>
        <taxon>Eukaryota</taxon>
        <taxon>Fungi</taxon>
        <taxon>Dikarya</taxon>
        <taxon>Basidiomycota</taxon>
        <taxon>Agaricomycotina</taxon>
        <taxon>Agaricomycetes</taxon>
        <taxon>Agaricomycetidae</taxon>
        <taxon>Boletales</taxon>
        <taxon>Sclerodermatineae</taxon>
        <taxon>Pisolithaceae</taxon>
        <taxon>Pisolithus</taxon>
    </lineage>
</organism>
<name>A0A0C9Y9G1_9AGAM</name>
<dbReference type="AlphaFoldDB" id="A0A0C9Y9G1"/>
<dbReference type="EMBL" id="KN834492">
    <property type="protein sequence ID" value="KIK10659.1"/>
    <property type="molecule type" value="Genomic_DNA"/>
</dbReference>
<accession>A0A0C9Y9G1</accession>
<reference evidence="2" key="2">
    <citation type="submission" date="2015-01" db="EMBL/GenBank/DDBJ databases">
        <title>Evolutionary Origins and Diversification of the Mycorrhizal Mutualists.</title>
        <authorList>
            <consortium name="DOE Joint Genome Institute"/>
            <consortium name="Mycorrhizal Genomics Consortium"/>
            <person name="Kohler A."/>
            <person name="Kuo A."/>
            <person name="Nagy L.G."/>
            <person name="Floudas D."/>
            <person name="Copeland A."/>
            <person name="Barry K.W."/>
            <person name="Cichocki N."/>
            <person name="Veneault-Fourrey C."/>
            <person name="LaButti K."/>
            <person name="Lindquist E.A."/>
            <person name="Lipzen A."/>
            <person name="Lundell T."/>
            <person name="Morin E."/>
            <person name="Murat C."/>
            <person name="Riley R."/>
            <person name="Ohm R."/>
            <person name="Sun H."/>
            <person name="Tunlid A."/>
            <person name="Henrissat B."/>
            <person name="Grigoriev I.V."/>
            <person name="Hibbett D.S."/>
            <person name="Martin F."/>
        </authorList>
    </citation>
    <scope>NUCLEOTIDE SEQUENCE [LARGE SCALE GENOMIC DNA]</scope>
    <source>
        <strain evidence="2">441</strain>
    </source>
</reference>